<keyword evidence="3" id="KW-0732">Signal</keyword>
<evidence type="ECO:0000256" key="1">
    <source>
        <dbReference type="ARBA" id="ARBA00009477"/>
    </source>
</evidence>
<dbReference type="SUPFAM" id="SSF111369">
    <property type="entry name" value="HlyD-like secretion proteins"/>
    <property type="match status" value="1"/>
</dbReference>
<dbReference type="EMBL" id="JAUCBP010000007">
    <property type="protein sequence ID" value="MDM7860242.1"/>
    <property type="molecule type" value="Genomic_DNA"/>
</dbReference>
<feature type="signal peptide" evidence="3">
    <location>
        <begin position="1"/>
        <end position="26"/>
    </location>
</feature>
<dbReference type="PANTHER" id="PTHR30469">
    <property type="entry name" value="MULTIDRUG RESISTANCE PROTEIN MDTA"/>
    <property type="match status" value="1"/>
</dbReference>
<gene>
    <name evidence="5" type="ORF">QTP81_06515</name>
</gene>
<feature type="coiled-coil region" evidence="2">
    <location>
        <begin position="130"/>
        <end position="157"/>
    </location>
</feature>
<dbReference type="InterPro" id="IPR058637">
    <property type="entry name" value="YknX-like_C"/>
</dbReference>
<dbReference type="PROSITE" id="PS51257">
    <property type="entry name" value="PROKAR_LIPOPROTEIN"/>
    <property type="match status" value="1"/>
</dbReference>
<evidence type="ECO:0000313" key="6">
    <source>
        <dbReference type="Proteomes" id="UP001234343"/>
    </source>
</evidence>
<organism evidence="5 6">
    <name type="scientific">Alteromonas arenosi</name>
    <dbReference type="NCBI Taxonomy" id="3055817"/>
    <lineage>
        <taxon>Bacteria</taxon>
        <taxon>Pseudomonadati</taxon>
        <taxon>Pseudomonadota</taxon>
        <taxon>Gammaproteobacteria</taxon>
        <taxon>Alteromonadales</taxon>
        <taxon>Alteromonadaceae</taxon>
        <taxon>Alteromonas/Salinimonas group</taxon>
        <taxon>Alteromonas</taxon>
    </lineage>
</organism>
<keyword evidence="2" id="KW-0175">Coiled coil</keyword>
<name>A0ABT7SVM0_9ALTE</name>
<dbReference type="Gene3D" id="2.40.420.20">
    <property type="match status" value="1"/>
</dbReference>
<evidence type="ECO:0000256" key="3">
    <source>
        <dbReference type="SAM" id="SignalP"/>
    </source>
</evidence>
<evidence type="ECO:0000256" key="2">
    <source>
        <dbReference type="SAM" id="Coils"/>
    </source>
</evidence>
<proteinExistence type="inferred from homology"/>
<protein>
    <submittedName>
        <fullName evidence="5">Efflux RND transporter periplasmic adaptor subunit</fullName>
    </submittedName>
</protein>
<dbReference type="Gene3D" id="2.40.30.170">
    <property type="match status" value="1"/>
</dbReference>
<dbReference type="Pfam" id="PF25989">
    <property type="entry name" value="YknX_C"/>
    <property type="match status" value="1"/>
</dbReference>
<feature type="domain" description="YknX-like C-terminal permuted SH3-like" evidence="4">
    <location>
        <begin position="280"/>
        <end position="348"/>
    </location>
</feature>
<dbReference type="Proteomes" id="UP001234343">
    <property type="component" value="Unassembled WGS sequence"/>
</dbReference>
<evidence type="ECO:0000313" key="5">
    <source>
        <dbReference type="EMBL" id="MDM7860242.1"/>
    </source>
</evidence>
<reference evidence="5 6" key="1">
    <citation type="submission" date="2023-06" db="EMBL/GenBank/DDBJ databases">
        <title>Alteromonas sp. ASW11-36 isolated from intertidal sand.</title>
        <authorList>
            <person name="Li Y."/>
        </authorList>
    </citation>
    <scope>NUCLEOTIDE SEQUENCE [LARGE SCALE GENOMIC DNA]</scope>
    <source>
        <strain evidence="5 6">ASW11-36</strain>
    </source>
</reference>
<evidence type="ECO:0000259" key="4">
    <source>
        <dbReference type="Pfam" id="PF25989"/>
    </source>
</evidence>
<accession>A0ABT7SVM0</accession>
<dbReference type="InterPro" id="IPR006143">
    <property type="entry name" value="RND_pump_MFP"/>
</dbReference>
<dbReference type="Gene3D" id="1.10.287.470">
    <property type="entry name" value="Helix hairpin bin"/>
    <property type="match status" value="1"/>
</dbReference>
<dbReference type="RefSeq" id="WP_289364525.1">
    <property type="nucleotide sequence ID" value="NZ_JAUCBP010000007.1"/>
</dbReference>
<sequence length="364" mass="40179">MKMLTSLQFALLASCSLYVGSGIAQQAPAPEAALVEVQQVLNESIADHIWLPGTVMSRTDSQIAAEVSGRLTWLADEGEIIQAGEVLAKLDDTRLQLLLGQNQVNINKLQARVDLLTRRSERFIQMAAQNATSKDQLDDINMELEMAKQDLAEAEYTLQLTQYQIAQSEVKAPFTAMVVERLQSPGEFTAVGQNLMRIVDTQNVEVSVRAPLTAIPYIQKGMIVTIDQQAARSEQPIRAIIPIGNEQSRMMEIRVSLDPTEYAIGSAVRVALPHSDFHDGLTVPRDALVLRKSGTFIYQVNADNEAFRVPVETGIGVDERIEVFGNIEDKMPVVTRGAERLREGQKVRFETDNTILTAGNSNAF</sequence>
<dbReference type="PANTHER" id="PTHR30469:SF15">
    <property type="entry name" value="HLYD FAMILY OF SECRETION PROTEINS"/>
    <property type="match status" value="1"/>
</dbReference>
<comment type="similarity">
    <text evidence="1">Belongs to the membrane fusion protein (MFP) (TC 8.A.1) family.</text>
</comment>
<keyword evidence="6" id="KW-1185">Reference proteome</keyword>
<dbReference type="NCBIfam" id="TIGR01730">
    <property type="entry name" value="RND_mfp"/>
    <property type="match status" value="1"/>
</dbReference>
<comment type="caution">
    <text evidence="5">The sequence shown here is derived from an EMBL/GenBank/DDBJ whole genome shotgun (WGS) entry which is preliminary data.</text>
</comment>
<dbReference type="Gene3D" id="2.40.50.100">
    <property type="match status" value="1"/>
</dbReference>
<feature type="chain" id="PRO_5045408541" evidence="3">
    <location>
        <begin position="27"/>
        <end position="364"/>
    </location>
</feature>